<dbReference type="Gene3D" id="3.20.20.80">
    <property type="entry name" value="Glycosidases"/>
    <property type="match status" value="1"/>
</dbReference>
<dbReference type="OrthoDB" id="2569184at2"/>
<evidence type="ECO:0000313" key="1">
    <source>
        <dbReference type="EMBL" id="RXZ61222.1"/>
    </source>
</evidence>
<organism evidence="1 2">
    <name type="scientific">Candidatus Borkfalkia ceftriaxoniphila</name>
    <dbReference type="NCBI Taxonomy" id="2508949"/>
    <lineage>
        <taxon>Bacteria</taxon>
        <taxon>Bacillati</taxon>
        <taxon>Bacillota</taxon>
        <taxon>Clostridia</taxon>
        <taxon>Christensenellales</taxon>
        <taxon>Christensenellaceae</taxon>
        <taxon>Candidatus Borkfalkia</taxon>
    </lineage>
</organism>
<evidence type="ECO:0000313" key="2">
    <source>
        <dbReference type="Proteomes" id="UP000291269"/>
    </source>
</evidence>
<dbReference type="EMBL" id="SDOZ01000002">
    <property type="protein sequence ID" value="RXZ61222.1"/>
    <property type="molecule type" value="Genomic_DNA"/>
</dbReference>
<dbReference type="Proteomes" id="UP000291269">
    <property type="component" value="Unassembled WGS sequence"/>
</dbReference>
<reference evidence="1 2" key="1">
    <citation type="journal article" date="2019" name="Gut">
        <title>Antibiotics-induced monodominance of a novel gut bacterial order.</title>
        <authorList>
            <person name="Hildebrand F."/>
            <person name="Moitinho-Silva L."/>
            <person name="Blasche S."/>
            <person name="Jahn M.T."/>
            <person name="Gossmann T.I."/>
            <person name="Heuerta-Cepas J."/>
            <person name="Hercog R."/>
            <person name="Luetge M."/>
            <person name="Bahram M."/>
            <person name="Pryszlak A."/>
            <person name="Alves R.J."/>
            <person name="Waszak S.M."/>
            <person name="Zhu A."/>
            <person name="Ye L."/>
            <person name="Costea P.I."/>
            <person name="Aalvink S."/>
            <person name="Belzer C."/>
            <person name="Forslund S.K."/>
            <person name="Sunagawa S."/>
            <person name="Hentschel U."/>
            <person name="Merten C."/>
            <person name="Patil K.R."/>
            <person name="Benes V."/>
            <person name="Bork P."/>
        </authorList>
    </citation>
    <scope>NUCLEOTIDE SEQUENCE [LARGE SCALE GENOMIC DNA]</scope>
    <source>
        <strain evidence="1 2">HDS1380</strain>
    </source>
</reference>
<proteinExistence type="predicted"/>
<comment type="caution">
    <text evidence="1">The sequence shown here is derived from an EMBL/GenBank/DDBJ whole genome shotgun (WGS) entry which is preliminary data.</text>
</comment>
<gene>
    <name evidence="1" type="ORF">ESZ91_02225</name>
</gene>
<dbReference type="RefSeq" id="WP_129223694.1">
    <property type="nucleotide sequence ID" value="NZ_SDOZ01000002.1"/>
</dbReference>
<name>A0A4Q2KCJ0_9FIRM</name>
<dbReference type="AlphaFoldDB" id="A0A4Q2KCJ0"/>
<sequence length="438" mass="49590">MNEGKLLFVAYLSPPPAKVGNGEFADNPNYIDEKNYRTMIDCGFDRAIGLFENQVPHYIAGMRAAEKVGMDYLVRDQFQDGSIEGIIDDLQRSGKSCERLLREKERAICDRFDEYAKYPAFSGILASDEPPASKFTAIRTVQDWFCGRYPGKEFIVNLLPTYANAEQLSGDEGIENFDYEKDYVNAFIDIVDPQILSYDHYALIYDKKNDENVMRADYLRNLEIFAECSRRTGKPFYNFMLTIGHLFYRTVRAYEDIAWQVYTSLAYGCTGMQTFTYWTLLSNGEAENITSALVLRDGGKTQAWYSMRQVISEVRAFEKEFLKYRWCGAMVAGGPDANFGQLQHTLSAHPAIAGLKADAPCVVGIFEREGTYALLIANFTDPIEKRNVRVSAKMNADGTTVYYRGKRQKSASTISLELESGAGAFVLLEYLSDKENDL</sequence>
<evidence type="ECO:0008006" key="3">
    <source>
        <dbReference type="Google" id="ProtNLM"/>
    </source>
</evidence>
<accession>A0A4Q2KCJ0</accession>
<protein>
    <recommendedName>
        <fullName evidence="3">Glycoside hydrolase family 42 N-terminal domain-containing protein</fullName>
    </recommendedName>
</protein>
<keyword evidence="2" id="KW-1185">Reference proteome</keyword>